<evidence type="ECO:0000256" key="5">
    <source>
        <dbReference type="PIRSR" id="PIRSR001217-1"/>
    </source>
</evidence>
<dbReference type="InterPro" id="IPR047217">
    <property type="entry name" value="S49_SppA_67K_type_N"/>
</dbReference>
<gene>
    <name evidence="7" type="ORF">EII35_00640</name>
</gene>
<evidence type="ECO:0000256" key="2">
    <source>
        <dbReference type="ARBA" id="ARBA00022670"/>
    </source>
</evidence>
<dbReference type="Gene3D" id="3.90.226.10">
    <property type="entry name" value="2-enoyl-CoA Hydratase, Chain A, domain 1"/>
    <property type="match status" value="3"/>
</dbReference>
<dbReference type="CDD" id="cd07023">
    <property type="entry name" value="S49_Sppa_N_C"/>
    <property type="match status" value="1"/>
</dbReference>
<dbReference type="OrthoDB" id="9764363at2"/>
<feature type="domain" description="Peptidase S49" evidence="6">
    <location>
        <begin position="90"/>
        <end position="241"/>
    </location>
</feature>
<dbReference type="SUPFAM" id="SSF52096">
    <property type="entry name" value="ClpP/crotonase"/>
    <property type="match status" value="2"/>
</dbReference>
<dbReference type="PIRSF" id="PIRSF001217">
    <property type="entry name" value="Protease_4_SppA"/>
    <property type="match status" value="1"/>
</dbReference>
<comment type="similarity">
    <text evidence="1">Belongs to the peptidase S49 family.</text>
</comment>
<dbReference type="PANTHER" id="PTHR33209:SF1">
    <property type="entry name" value="PEPTIDASE S49 DOMAIN-CONTAINING PROTEIN"/>
    <property type="match status" value="1"/>
</dbReference>
<evidence type="ECO:0000256" key="4">
    <source>
        <dbReference type="ARBA" id="ARBA00022825"/>
    </source>
</evidence>
<keyword evidence="4" id="KW-0720">Serine protease</keyword>
<evidence type="ECO:0000313" key="7">
    <source>
        <dbReference type="EMBL" id="RRD51425.1"/>
    </source>
</evidence>
<dbReference type="GO" id="GO:0008236">
    <property type="term" value="F:serine-type peptidase activity"/>
    <property type="evidence" value="ECO:0007669"/>
    <property type="project" value="UniProtKB-KW"/>
</dbReference>
<dbReference type="Pfam" id="PF01343">
    <property type="entry name" value="Peptidase_S49"/>
    <property type="match status" value="2"/>
</dbReference>
<dbReference type="GO" id="GO:0016020">
    <property type="term" value="C:membrane"/>
    <property type="evidence" value="ECO:0007669"/>
    <property type="project" value="InterPro"/>
</dbReference>
<dbReference type="PANTHER" id="PTHR33209">
    <property type="entry name" value="PROTEASE 4"/>
    <property type="match status" value="1"/>
</dbReference>
<evidence type="ECO:0000313" key="8">
    <source>
        <dbReference type="Proteomes" id="UP000280935"/>
    </source>
</evidence>
<comment type="caution">
    <text evidence="7">The sequence shown here is derived from an EMBL/GenBank/DDBJ whole genome shotgun (WGS) entry which is preliminary data.</text>
</comment>
<name>A0A3P1WZ18_9ACTN</name>
<dbReference type="EMBL" id="RQYT01000001">
    <property type="protein sequence ID" value="RRD51425.1"/>
    <property type="molecule type" value="Genomic_DNA"/>
</dbReference>
<reference evidence="7 8" key="1">
    <citation type="submission" date="2018-11" db="EMBL/GenBank/DDBJ databases">
        <title>Genomes From Bacteria Associated with the Canine Oral Cavity: a Test Case for Automated Genome-Based Taxonomic Assignment.</title>
        <authorList>
            <person name="Coil D.A."/>
            <person name="Jospin G."/>
            <person name="Darling A.E."/>
            <person name="Wallis C."/>
            <person name="Davis I.J."/>
            <person name="Harris S."/>
            <person name="Eisen J.A."/>
            <person name="Holcombe L.J."/>
            <person name="O'Flynn C."/>
        </authorList>
    </citation>
    <scope>NUCLEOTIDE SEQUENCE [LARGE SCALE GENOMIC DNA]</scope>
    <source>
        <strain evidence="7 8">OH2822_COT-296</strain>
    </source>
</reference>
<organism evidence="7 8">
    <name type="scientific">Arachnia propionica</name>
    <dbReference type="NCBI Taxonomy" id="1750"/>
    <lineage>
        <taxon>Bacteria</taxon>
        <taxon>Bacillati</taxon>
        <taxon>Actinomycetota</taxon>
        <taxon>Actinomycetes</taxon>
        <taxon>Propionibacteriales</taxon>
        <taxon>Propionibacteriaceae</taxon>
        <taxon>Arachnia</taxon>
    </lineage>
</organism>
<feature type="active site" description="Proton donor/acceptor" evidence="5">
    <location>
        <position position="162"/>
    </location>
</feature>
<dbReference type="GO" id="GO:0006465">
    <property type="term" value="P:signal peptide processing"/>
    <property type="evidence" value="ECO:0007669"/>
    <property type="project" value="InterPro"/>
</dbReference>
<dbReference type="Proteomes" id="UP000280935">
    <property type="component" value="Unassembled WGS sequence"/>
</dbReference>
<dbReference type="CDD" id="cd07018">
    <property type="entry name" value="S49_SppA_67K_type"/>
    <property type="match status" value="1"/>
</dbReference>
<feature type="domain" description="Peptidase S49" evidence="6">
    <location>
        <begin position="344"/>
        <end position="494"/>
    </location>
</feature>
<proteinExistence type="inferred from homology"/>
<evidence type="ECO:0000256" key="1">
    <source>
        <dbReference type="ARBA" id="ARBA00008683"/>
    </source>
</evidence>
<evidence type="ECO:0000256" key="3">
    <source>
        <dbReference type="ARBA" id="ARBA00022801"/>
    </source>
</evidence>
<dbReference type="InterPro" id="IPR029045">
    <property type="entry name" value="ClpP/crotonase-like_dom_sf"/>
</dbReference>
<dbReference type="InterPro" id="IPR047272">
    <property type="entry name" value="S49_SppA_C"/>
</dbReference>
<keyword evidence="3" id="KW-0378">Hydrolase</keyword>
<keyword evidence="2" id="KW-0645">Protease</keyword>
<dbReference type="RefSeq" id="WP_125226526.1">
    <property type="nucleotide sequence ID" value="NZ_RQYT01000001.1"/>
</dbReference>
<dbReference type="AlphaFoldDB" id="A0A3P1WZ18"/>
<sequence length="561" mass="60738">MALKKLLGKLNCPARRVVLELDLARGVLETFPRNPLQMLQAVGATSVTSLREHLQDAANDDRVVGLIVHVAECGQPLQILDEIGETIAEFAAVKPTAAWAETYGEMGDALGLFKLATACRRVHVQPTGTVGIGGAELRITLLKGLLEKVGIDPQFGQRHEYKTAADQFAADEVTEPNREMTTRIAQSVVDDAVATIARRRGLDTDRVWEAVNASPLTPDAALAAGLVDGIAYRDEVYTKLLTEWGADTDDLLFVSRYRDRRGAARRLRGRREKVAVISLRGRIVTGRGGRSPFGGETAGADIVDEHFRAVLRDDAYRAVLFDVDSPGGSAVASDFIRRSVLRVREAGLPVVARMGSVAASGGYYVAMPATEIVALPTTLTGSIGVVAGKFVTRRLHDLLGITQEPVRIGASAGRLSSLTEFSEEDWHRLNEELDRIYRTFTSLAAQDRGMELDALEAVAKGRVWTGADAHGLGLVDHLGGWNLAWRRACALADIDPATAEPVRIGLGSVLERVLPARSSEHRAGATRMTWPMGERTWAGLAAHVGLHVEGVLALPWRLDLR</sequence>
<dbReference type="InterPro" id="IPR004634">
    <property type="entry name" value="Pept_S49_pIV"/>
</dbReference>
<protein>
    <submittedName>
        <fullName evidence="7">Signal peptide peptidase SppA</fullName>
    </submittedName>
</protein>
<accession>A0A3P1WZ18</accession>
<dbReference type="InterPro" id="IPR002142">
    <property type="entry name" value="Peptidase_S49"/>
</dbReference>
<evidence type="ECO:0000259" key="6">
    <source>
        <dbReference type="Pfam" id="PF01343"/>
    </source>
</evidence>
<feature type="active site" description="Nucleophile" evidence="5">
    <location>
        <position position="360"/>
    </location>
</feature>